<proteinExistence type="predicted"/>
<organism evidence="2 3">
    <name type="scientific">Panicum virgatum</name>
    <name type="common">Blackwell switchgrass</name>
    <dbReference type="NCBI Taxonomy" id="38727"/>
    <lineage>
        <taxon>Eukaryota</taxon>
        <taxon>Viridiplantae</taxon>
        <taxon>Streptophyta</taxon>
        <taxon>Embryophyta</taxon>
        <taxon>Tracheophyta</taxon>
        <taxon>Spermatophyta</taxon>
        <taxon>Magnoliopsida</taxon>
        <taxon>Liliopsida</taxon>
        <taxon>Poales</taxon>
        <taxon>Poaceae</taxon>
        <taxon>PACMAD clade</taxon>
        <taxon>Panicoideae</taxon>
        <taxon>Panicodae</taxon>
        <taxon>Paniceae</taxon>
        <taxon>Panicinae</taxon>
        <taxon>Panicum</taxon>
        <taxon>Panicum sect. Hiantes</taxon>
    </lineage>
</organism>
<evidence type="ECO:0000313" key="3">
    <source>
        <dbReference type="Proteomes" id="UP000823388"/>
    </source>
</evidence>
<feature type="region of interest" description="Disordered" evidence="1">
    <location>
        <begin position="1"/>
        <end position="100"/>
    </location>
</feature>
<feature type="compositionally biased region" description="Low complexity" evidence="1">
    <location>
        <begin position="1"/>
        <end position="10"/>
    </location>
</feature>
<dbReference type="AlphaFoldDB" id="A0A8T0MBD9"/>
<keyword evidence="3" id="KW-1185">Reference proteome</keyword>
<name>A0A8T0MBD9_PANVG</name>
<feature type="compositionally biased region" description="Basic residues" evidence="1">
    <location>
        <begin position="91"/>
        <end position="100"/>
    </location>
</feature>
<comment type="caution">
    <text evidence="2">The sequence shown here is derived from an EMBL/GenBank/DDBJ whole genome shotgun (WGS) entry which is preliminary data.</text>
</comment>
<dbReference type="Proteomes" id="UP000823388">
    <property type="component" value="Chromosome 9N"/>
</dbReference>
<reference evidence="2 3" key="1">
    <citation type="submission" date="2020-05" db="EMBL/GenBank/DDBJ databases">
        <title>WGS assembly of Panicum virgatum.</title>
        <authorList>
            <person name="Lovell J.T."/>
            <person name="Jenkins J."/>
            <person name="Shu S."/>
            <person name="Juenger T.E."/>
            <person name="Schmutz J."/>
        </authorList>
    </citation>
    <scope>NUCLEOTIDE SEQUENCE [LARGE SCALE GENOMIC DNA]</scope>
    <source>
        <strain evidence="3">cv. AP13</strain>
    </source>
</reference>
<evidence type="ECO:0000313" key="2">
    <source>
        <dbReference type="EMBL" id="KAG2533895.1"/>
    </source>
</evidence>
<sequence>MLESPRSAAARTRRRRNAAVPPPLPCSGAAAVAQPRRHLRPAPPPHRASATGPGTRSRGPAAALLATGRPPAPRASPPLFRAAAGRLPLRQARRRTPRHA</sequence>
<gene>
    <name evidence="2" type="ORF">PVAP13_9NG010151</name>
</gene>
<evidence type="ECO:0000256" key="1">
    <source>
        <dbReference type="SAM" id="MobiDB-lite"/>
    </source>
</evidence>
<protein>
    <submittedName>
        <fullName evidence="2">Uncharacterized protein</fullName>
    </submittedName>
</protein>
<accession>A0A8T0MBD9</accession>
<dbReference type="EMBL" id="CM029054">
    <property type="protein sequence ID" value="KAG2533895.1"/>
    <property type="molecule type" value="Genomic_DNA"/>
</dbReference>